<evidence type="ECO:0000256" key="5">
    <source>
        <dbReference type="ARBA" id="ARBA00023235"/>
    </source>
</evidence>
<dbReference type="InterPro" id="IPR014016">
    <property type="entry name" value="UvrD-like_ATP-bd"/>
</dbReference>
<keyword evidence="1 9" id="KW-0547">Nucleotide-binding</keyword>
<feature type="binding site" evidence="9">
    <location>
        <begin position="261"/>
        <end position="268"/>
    </location>
    <ligand>
        <name>ATP</name>
        <dbReference type="ChEBI" id="CHEBI:30616"/>
    </ligand>
</feature>
<evidence type="ECO:0000256" key="8">
    <source>
        <dbReference type="ARBA" id="ARBA00048988"/>
    </source>
</evidence>
<evidence type="ECO:0000256" key="7">
    <source>
        <dbReference type="ARBA" id="ARBA00034808"/>
    </source>
</evidence>
<dbReference type="GO" id="GO:0005524">
    <property type="term" value="F:ATP binding"/>
    <property type="evidence" value="ECO:0007669"/>
    <property type="project" value="UniProtKB-UniRule"/>
</dbReference>
<dbReference type="EMBL" id="BMXL01000002">
    <property type="protein sequence ID" value="GHD16977.1"/>
    <property type="molecule type" value="Genomic_DNA"/>
</dbReference>
<evidence type="ECO:0000256" key="9">
    <source>
        <dbReference type="PROSITE-ProRule" id="PRU00560"/>
    </source>
</evidence>
<evidence type="ECO:0000313" key="12">
    <source>
        <dbReference type="Proteomes" id="UP000654947"/>
    </source>
</evidence>
<organism evidence="11 12">
    <name type="scientific">Nocardiopsis kunsanensis</name>
    <dbReference type="NCBI Taxonomy" id="141693"/>
    <lineage>
        <taxon>Bacteria</taxon>
        <taxon>Bacillati</taxon>
        <taxon>Actinomycetota</taxon>
        <taxon>Actinomycetes</taxon>
        <taxon>Streptosporangiales</taxon>
        <taxon>Nocardiopsidaceae</taxon>
        <taxon>Nocardiopsis</taxon>
    </lineage>
</organism>
<sequence length="705" mass="78179">MPRLALDKDFLTEFATLEKPVRERVSEVFTKFEQATHTGLHLEKISGARDDRFRTVRIDRFWRGVVLAPEGGDTYTLLKVLPHDDAYDWAKRRKASVNTATGGIEIRDVAALDASLPHMERMAQSAPSRLLGHVNDADMARLGVDEQTLTFARTLTDTFQLEAARGLLPPAQWEVLYGLSAGMSPEEVWSEMGAVIVQEQIDPEDLDAAVRRSSDRVALVEGPEELMAALEHPFDLWRIYLHPTQRAVVEASYRGPARVSGGPGTGKTVVAMHRAHRLALRERGPVLLTTFTSTLAESLEQNLALLAETTGAAQATERVRVEHVDRLAHRVFREEHGRPQLLTPAREKELWQRIVAELEADLSPAFLSEEWRQVVLAQRVGSAAEYLQVKRAGRGRGLGPAQKAVVWQAMWQFRKELSAQQLWTHETVCEEAARLLAERPDADKPFRHVVVDEAQDLHAGQWRLLRACVPEGADDLFIAGDTHQRIYGPKITLGEVGVNVRGRASKLRLNYRTTGEILGWSLELMHAQAVQDLDGVQDSLAGCRSEMHGQEPAVKGFATWEAELGHLKETVRGWLGAGVLPAEIGVTARSNRAVDQALLALEEAQVRATALARTPAEGSSGVSVGTMHRMKGLEFRCLAVVGAGKDQLPAPRSITPHEEDPGAHVRDLLRERSLLFVACTRAREQLSVSWHQEPSPFLEALLLRS</sequence>
<dbReference type="Proteomes" id="UP000654947">
    <property type="component" value="Unassembled WGS sequence"/>
</dbReference>
<evidence type="ECO:0000256" key="1">
    <source>
        <dbReference type="ARBA" id="ARBA00022741"/>
    </source>
</evidence>
<gene>
    <name evidence="11" type="ORF">GCM10007147_05640</name>
</gene>
<protein>
    <recommendedName>
        <fullName evidence="7">DNA 3'-5' helicase</fullName>
        <ecNumber evidence="7">5.6.2.4</ecNumber>
    </recommendedName>
</protein>
<dbReference type="GO" id="GO:0005829">
    <property type="term" value="C:cytosol"/>
    <property type="evidence" value="ECO:0007669"/>
    <property type="project" value="TreeGrafter"/>
</dbReference>
<dbReference type="SUPFAM" id="SSF52540">
    <property type="entry name" value="P-loop containing nucleoside triphosphate hydrolases"/>
    <property type="match status" value="1"/>
</dbReference>
<dbReference type="PROSITE" id="PS51198">
    <property type="entry name" value="UVRD_HELICASE_ATP_BIND"/>
    <property type="match status" value="1"/>
</dbReference>
<evidence type="ECO:0000256" key="4">
    <source>
        <dbReference type="ARBA" id="ARBA00022840"/>
    </source>
</evidence>
<comment type="caution">
    <text evidence="11">The sequence shown here is derived from an EMBL/GenBank/DDBJ whole genome shotgun (WGS) entry which is preliminary data.</text>
</comment>
<comment type="catalytic activity">
    <reaction evidence="8">
        <text>ATP + H2O = ADP + phosphate + H(+)</text>
        <dbReference type="Rhea" id="RHEA:13065"/>
        <dbReference type="ChEBI" id="CHEBI:15377"/>
        <dbReference type="ChEBI" id="CHEBI:15378"/>
        <dbReference type="ChEBI" id="CHEBI:30616"/>
        <dbReference type="ChEBI" id="CHEBI:43474"/>
        <dbReference type="ChEBI" id="CHEBI:456216"/>
        <dbReference type="EC" id="5.6.2.4"/>
    </reaction>
</comment>
<keyword evidence="4 9" id="KW-0067">ATP-binding</keyword>
<dbReference type="InterPro" id="IPR014017">
    <property type="entry name" value="DNA_helicase_UvrD-like_C"/>
</dbReference>
<dbReference type="InterPro" id="IPR027417">
    <property type="entry name" value="P-loop_NTPase"/>
</dbReference>
<evidence type="ECO:0000256" key="6">
    <source>
        <dbReference type="ARBA" id="ARBA00034617"/>
    </source>
</evidence>
<dbReference type="GO" id="GO:0043138">
    <property type="term" value="F:3'-5' DNA helicase activity"/>
    <property type="evidence" value="ECO:0007669"/>
    <property type="project" value="UniProtKB-EC"/>
</dbReference>
<evidence type="ECO:0000256" key="2">
    <source>
        <dbReference type="ARBA" id="ARBA00022801"/>
    </source>
</evidence>
<dbReference type="Pfam" id="PF00580">
    <property type="entry name" value="UvrD-helicase"/>
    <property type="match status" value="1"/>
</dbReference>
<reference evidence="11 12" key="1">
    <citation type="journal article" date="2014" name="Int. J. Syst. Evol. Microbiol.">
        <title>Complete genome sequence of Corynebacterium casei LMG S-19264T (=DSM 44701T), isolated from a smear-ripened cheese.</title>
        <authorList>
            <consortium name="US DOE Joint Genome Institute (JGI-PGF)"/>
            <person name="Walter F."/>
            <person name="Albersmeier A."/>
            <person name="Kalinowski J."/>
            <person name="Ruckert C."/>
        </authorList>
    </citation>
    <scope>NUCLEOTIDE SEQUENCE [LARGE SCALE GENOMIC DNA]</scope>
    <source>
        <strain evidence="11 12">KCTC 19473</strain>
    </source>
</reference>
<dbReference type="Pfam" id="PF13361">
    <property type="entry name" value="UvrD_C"/>
    <property type="match status" value="1"/>
</dbReference>
<dbReference type="GO" id="GO:0000725">
    <property type="term" value="P:recombinational repair"/>
    <property type="evidence" value="ECO:0007669"/>
    <property type="project" value="TreeGrafter"/>
</dbReference>
<dbReference type="Gene3D" id="3.40.50.300">
    <property type="entry name" value="P-loop containing nucleotide triphosphate hydrolases"/>
    <property type="match status" value="2"/>
</dbReference>
<dbReference type="GO" id="GO:0016787">
    <property type="term" value="F:hydrolase activity"/>
    <property type="evidence" value="ECO:0007669"/>
    <property type="project" value="UniProtKB-UniRule"/>
</dbReference>
<evidence type="ECO:0000313" key="11">
    <source>
        <dbReference type="EMBL" id="GHD16977.1"/>
    </source>
</evidence>
<keyword evidence="2 9" id="KW-0378">Hydrolase</keyword>
<dbReference type="EC" id="5.6.2.4" evidence="7"/>
<proteinExistence type="predicted"/>
<feature type="domain" description="UvrD-like helicase ATP-binding" evidence="10">
    <location>
        <begin position="240"/>
        <end position="514"/>
    </location>
</feature>
<dbReference type="GO" id="GO:0003677">
    <property type="term" value="F:DNA binding"/>
    <property type="evidence" value="ECO:0007669"/>
    <property type="project" value="InterPro"/>
</dbReference>
<evidence type="ECO:0000259" key="10">
    <source>
        <dbReference type="PROSITE" id="PS51198"/>
    </source>
</evidence>
<dbReference type="RefSeq" id="WP_193517294.1">
    <property type="nucleotide sequence ID" value="NZ_BMXL01000002.1"/>
</dbReference>
<dbReference type="InterPro" id="IPR000212">
    <property type="entry name" value="DNA_helicase_UvrD/REP"/>
</dbReference>
<evidence type="ECO:0000256" key="3">
    <source>
        <dbReference type="ARBA" id="ARBA00022806"/>
    </source>
</evidence>
<dbReference type="PANTHER" id="PTHR11070:SF45">
    <property type="entry name" value="DNA 3'-5' HELICASE"/>
    <property type="match status" value="1"/>
</dbReference>
<comment type="catalytic activity">
    <reaction evidence="6">
        <text>Couples ATP hydrolysis with the unwinding of duplex DNA by translocating in the 3'-5' direction.</text>
        <dbReference type="EC" id="5.6.2.4"/>
    </reaction>
</comment>
<dbReference type="PANTHER" id="PTHR11070">
    <property type="entry name" value="UVRD / RECB / PCRA DNA HELICASE FAMILY MEMBER"/>
    <property type="match status" value="1"/>
</dbReference>
<keyword evidence="3 9" id="KW-0347">Helicase</keyword>
<dbReference type="AlphaFoldDB" id="A0A918X7N6"/>
<name>A0A918X7N6_9ACTN</name>
<keyword evidence="5" id="KW-0413">Isomerase</keyword>
<accession>A0A918X7N6</accession>
<keyword evidence="12" id="KW-1185">Reference proteome</keyword>